<evidence type="ECO:0000313" key="3">
    <source>
        <dbReference type="EMBL" id="OVA02634.1"/>
    </source>
</evidence>
<dbReference type="Proteomes" id="UP000195402">
    <property type="component" value="Unassembled WGS sequence"/>
</dbReference>
<dbReference type="STRING" id="56857.A0A200PWQ8"/>
<dbReference type="SMART" id="SM00271">
    <property type="entry name" value="DnaJ"/>
    <property type="match status" value="1"/>
</dbReference>
<dbReference type="GO" id="GO:0005737">
    <property type="term" value="C:cytoplasm"/>
    <property type="evidence" value="ECO:0007669"/>
    <property type="project" value="TreeGrafter"/>
</dbReference>
<name>A0A200PWQ8_MACCD</name>
<sequence>MVMWWRQSTPMVRFCGGGGGGGARLVYWFTRRSSISSKLLGDAHLDSACWGSCRQDFVSGICNSSSRIIDGYGNSSEKVNSHGNIGGWMSSGVHVYGDWQLGGAKKIHATGSKSMSEKDYYRILGVNWKASSSQIQNAYYALAKKLLHPDYKNNKEDTEKEFKEVQKAYEVLKDEGMRSHYDRKYYYPRESDFSGPASHGEYVEVFLELSLREAVNGCFKRCHFKLIYIATEKALFQQEQANL</sequence>
<protein>
    <submittedName>
        <fullName evidence="3">DnaJ domain</fullName>
    </submittedName>
</protein>
<dbReference type="EMBL" id="MVGT01003949">
    <property type="protein sequence ID" value="OVA02634.1"/>
    <property type="molecule type" value="Genomic_DNA"/>
</dbReference>
<dbReference type="CDD" id="cd06257">
    <property type="entry name" value="DnaJ"/>
    <property type="match status" value="1"/>
</dbReference>
<dbReference type="PANTHER" id="PTHR43096:SF52">
    <property type="entry name" value="DNAJ HOMOLOG 1, MITOCHONDRIAL-RELATED"/>
    <property type="match status" value="1"/>
</dbReference>
<evidence type="ECO:0000313" key="4">
    <source>
        <dbReference type="Proteomes" id="UP000195402"/>
    </source>
</evidence>
<dbReference type="PRINTS" id="PR00625">
    <property type="entry name" value="JDOMAIN"/>
</dbReference>
<gene>
    <name evidence="3" type="ORF">BVC80_9091g145</name>
</gene>
<dbReference type="InParanoid" id="A0A200PWQ8"/>
<organism evidence="3 4">
    <name type="scientific">Macleaya cordata</name>
    <name type="common">Five-seeded plume-poppy</name>
    <name type="synonym">Bocconia cordata</name>
    <dbReference type="NCBI Taxonomy" id="56857"/>
    <lineage>
        <taxon>Eukaryota</taxon>
        <taxon>Viridiplantae</taxon>
        <taxon>Streptophyta</taxon>
        <taxon>Embryophyta</taxon>
        <taxon>Tracheophyta</taxon>
        <taxon>Spermatophyta</taxon>
        <taxon>Magnoliopsida</taxon>
        <taxon>Ranunculales</taxon>
        <taxon>Papaveraceae</taxon>
        <taxon>Papaveroideae</taxon>
        <taxon>Macleaya</taxon>
    </lineage>
</organism>
<proteinExistence type="predicted"/>
<evidence type="ECO:0000259" key="2">
    <source>
        <dbReference type="PROSITE" id="PS50076"/>
    </source>
</evidence>
<dbReference type="AlphaFoldDB" id="A0A200PWQ8"/>
<dbReference type="GO" id="GO:0051082">
    <property type="term" value="F:unfolded protein binding"/>
    <property type="evidence" value="ECO:0007669"/>
    <property type="project" value="TreeGrafter"/>
</dbReference>
<dbReference type="PANTHER" id="PTHR43096">
    <property type="entry name" value="DNAJ HOMOLOG 1, MITOCHONDRIAL-RELATED"/>
    <property type="match status" value="1"/>
</dbReference>
<keyword evidence="1" id="KW-0143">Chaperone</keyword>
<dbReference type="PROSITE" id="PS50076">
    <property type="entry name" value="DNAJ_2"/>
    <property type="match status" value="1"/>
</dbReference>
<feature type="domain" description="J" evidence="2">
    <location>
        <begin position="119"/>
        <end position="185"/>
    </location>
</feature>
<dbReference type="InterPro" id="IPR018253">
    <property type="entry name" value="DnaJ_domain_CS"/>
</dbReference>
<dbReference type="GO" id="GO:0042026">
    <property type="term" value="P:protein refolding"/>
    <property type="evidence" value="ECO:0007669"/>
    <property type="project" value="TreeGrafter"/>
</dbReference>
<dbReference type="SUPFAM" id="SSF46565">
    <property type="entry name" value="Chaperone J-domain"/>
    <property type="match status" value="1"/>
</dbReference>
<dbReference type="Pfam" id="PF00226">
    <property type="entry name" value="DnaJ"/>
    <property type="match status" value="1"/>
</dbReference>
<evidence type="ECO:0000256" key="1">
    <source>
        <dbReference type="ARBA" id="ARBA00023186"/>
    </source>
</evidence>
<dbReference type="InterPro" id="IPR001623">
    <property type="entry name" value="DnaJ_domain"/>
</dbReference>
<dbReference type="Gene3D" id="1.10.287.110">
    <property type="entry name" value="DnaJ domain"/>
    <property type="match status" value="1"/>
</dbReference>
<dbReference type="OrthoDB" id="10256793at2759"/>
<keyword evidence="4" id="KW-1185">Reference proteome</keyword>
<dbReference type="InterPro" id="IPR036869">
    <property type="entry name" value="J_dom_sf"/>
</dbReference>
<comment type="caution">
    <text evidence="3">The sequence shown here is derived from an EMBL/GenBank/DDBJ whole genome shotgun (WGS) entry which is preliminary data.</text>
</comment>
<reference evidence="3 4" key="1">
    <citation type="journal article" date="2017" name="Mol. Plant">
        <title>The Genome of Medicinal Plant Macleaya cordata Provides New Insights into Benzylisoquinoline Alkaloids Metabolism.</title>
        <authorList>
            <person name="Liu X."/>
            <person name="Liu Y."/>
            <person name="Huang P."/>
            <person name="Ma Y."/>
            <person name="Qing Z."/>
            <person name="Tang Q."/>
            <person name="Cao H."/>
            <person name="Cheng P."/>
            <person name="Zheng Y."/>
            <person name="Yuan Z."/>
            <person name="Zhou Y."/>
            <person name="Liu J."/>
            <person name="Tang Z."/>
            <person name="Zhuo Y."/>
            <person name="Zhang Y."/>
            <person name="Yu L."/>
            <person name="Huang J."/>
            <person name="Yang P."/>
            <person name="Peng Q."/>
            <person name="Zhang J."/>
            <person name="Jiang W."/>
            <person name="Zhang Z."/>
            <person name="Lin K."/>
            <person name="Ro D.K."/>
            <person name="Chen X."/>
            <person name="Xiong X."/>
            <person name="Shang Y."/>
            <person name="Huang S."/>
            <person name="Zeng J."/>
        </authorList>
    </citation>
    <scope>NUCLEOTIDE SEQUENCE [LARGE SCALE GENOMIC DNA]</scope>
    <source>
        <strain evidence="4">cv. BLH2017</strain>
        <tissue evidence="3">Root</tissue>
    </source>
</reference>
<dbReference type="PROSITE" id="PS00636">
    <property type="entry name" value="DNAJ_1"/>
    <property type="match status" value="1"/>
</dbReference>
<accession>A0A200PWQ8</accession>